<gene>
    <name evidence="1" type="ORF">TIFTF001_046015</name>
</gene>
<reference evidence="1" key="1">
    <citation type="submission" date="2023-07" db="EMBL/GenBank/DDBJ databases">
        <title>draft genome sequence of fig (Ficus carica).</title>
        <authorList>
            <person name="Takahashi T."/>
            <person name="Nishimura K."/>
        </authorList>
    </citation>
    <scope>NUCLEOTIDE SEQUENCE</scope>
</reference>
<protein>
    <submittedName>
        <fullName evidence="1">Uncharacterized protein</fullName>
    </submittedName>
</protein>
<name>A0AA88CPM5_FICCA</name>
<comment type="caution">
    <text evidence="1">The sequence shown here is derived from an EMBL/GenBank/DDBJ whole genome shotgun (WGS) entry which is preliminary data.</text>
</comment>
<organism evidence="1 2">
    <name type="scientific">Ficus carica</name>
    <name type="common">Common fig</name>
    <dbReference type="NCBI Taxonomy" id="3494"/>
    <lineage>
        <taxon>Eukaryota</taxon>
        <taxon>Viridiplantae</taxon>
        <taxon>Streptophyta</taxon>
        <taxon>Embryophyta</taxon>
        <taxon>Tracheophyta</taxon>
        <taxon>Spermatophyta</taxon>
        <taxon>Magnoliopsida</taxon>
        <taxon>eudicotyledons</taxon>
        <taxon>Gunneridae</taxon>
        <taxon>Pentapetalae</taxon>
        <taxon>rosids</taxon>
        <taxon>fabids</taxon>
        <taxon>Rosales</taxon>
        <taxon>Moraceae</taxon>
        <taxon>Ficeae</taxon>
        <taxon>Ficus</taxon>
    </lineage>
</organism>
<sequence length="51" mass="5640">MGDNLLRCPDLNQPIIGHSKQGKQPTGEFLYKMVELGGATVKQGISRYVFC</sequence>
<evidence type="ECO:0000313" key="2">
    <source>
        <dbReference type="Proteomes" id="UP001187192"/>
    </source>
</evidence>
<dbReference type="Proteomes" id="UP001187192">
    <property type="component" value="Unassembled WGS sequence"/>
</dbReference>
<dbReference type="EMBL" id="BTGU01004367">
    <property type="protein sequence ID" value="GMN26035.1"/>
    <property type="molecule type" value="Genomic_DNA"/>
</dbReference>
<keyword evidence="2" id="KW-1185">Reference proteome</keyword>
<evidence type="ECO:0000313" key="1">
    <source>
        <dbReference type="EMBL" id="GMN26035.1"/>
    </source>
</evidence>
<dbReference type="AlphaFoldDB" id="A0AA88CPM5"/>
<proteinExistence type="predicted"/>
<accession>A0AA88CPM5</accession>